<dbReference type="AlphaFoldDB" id="A0AAN9JTE5"/>
<comment type="caution">
    <text evidence="1">The sequence shown here is derived from an EMBL/GenBank/DDBJ whole genome shotgun (WGS) entry which is preliminary data.</text>
</comment>
<organism evidence="1 2">
    <name type="scientific">Clitoria ternatea</name>
    <name type="common">Butterfly pea</name>
    <dbReference type="NCBI Taxonomy" id="43366"/>
    <lineage>
        <taxon>Eukaryota</taxon>
        <taxon>Viridiplantae</taxon>
        <taxon>Streptophyta</taxon>
        <taxon>Embryophyta</taxon>
        <taxon>Tracheophyta</taxon>
        <taxon>Spermatophyta</taxon>
        <taxon>Magnoliopsida</taxon>
        <taxon>eudicotyledons</taxon>
        <taxon>Gunneridae</taxon>
        <taxon>Pentapetalae</taxon>
        <taxon>rosids</taxon>
        <taxon>fabids</taxon>
        <taxon>Fabales</taxon>
        <taxon>Fabaceae</taxon>
        <taxon>Papilionoideae</taxon>
        <taxon>50 kb inversion clade</taxon>
        <taxon>NPAAA clade</taxon>
        <taxon>indigoferoid/millettioid clade</taxon>
        <taxon>Phaseoleae</taxon>
        <taxon>Clitoria</taxon>
    </lineage>
</organism>
<gene>
    <name evidence="1" type="ORF">RJT34_15003</name>
</gene>
<proteinExistence type="predicted"/>
<sequence length="80" mass="9161">MCECCYKKSTTQSKCKHQKNKAVFLLFSFSDFSATSQFSQLWSSRHHLVTLILTNCFFLSTSPHFLLFHFGCVFASSCCS</sequence>
<reference evidence="1 2" key="1">
    <citation type="submission" date="2024-01" db="EMBL/GenBank/DDBJ databases">
        <title>The genomes of 5 underutilized Papilionoideae crops provide insights into root nodulation and disease resistance.</title>
        <authorList>
            <person name="Yuan L."/>
        </authorList>
    </citation>
    <scope>NUCLEOTIDE SEQUENCE [LARGE SCALE GENOMIC DNA]</scope>
    <source>
        <strain evidence="1">LY-2023</strain>
        <tissue evidence="1">Leaf</tissue>
    </source>
</reference>
<dbReference type="Proteomes" id="UP001359559">
    <property type="component" value="Unassembled WGS sequence"/>
</dbReference>
<accession>A0AAN9JTE5</accession>
<dbReference type="EMBL" id="JAYKXN010000003">
    <property type="protein sequence ID" value="KAK7304016.1"/>
    <property type="molecule type" value="Genomic_DNA"/>
</dbReference>
<name>A0AAN9JTE5_CLITE</name>
<protein>
    <submittedName>
        <fullName evidence="1">Uncharacterized protein</fullName>
    </submittedName>
</protein>
<evidence type="ECO:0000313" key="1">
    <source>
        <dbReference type="EMBL" id="KAK7304016.1"/>
    </source>
</evidence>
<keyword evidence="2" id="KW-1185">Reference proteome</keyword>
<evidence type="ECO:0000313" key="2">
    <source>
        <dbReference type="Proteomes" id="UP001359559"/>
    </source>
</evidence>